<feature type="domain" description="EGF-like" evidence="6">
    <location>
        <begin position="232"/>
        <end position="277"/>
    </location>
</feature>
<evidence type="ECO:0000256" key="1">
    <source>
        <dbReference type="ARBA" id="ARBA00022729"/>
    </source>
</evidence>
<feature type="domain" description="EGF-like" evidence="6">
    <location>
        <begin position="322"/>
        <end position="355"/>
    </location>
</feature>
<gene>
    <name evidence="7" type="ORF">N0F65_007183</name>
</gene>
<dbReference type="SMART" id="SM00181">
    <property type="entry name" value="EGF"/>
    <property type="match status" value="3"/>
</dbReference>
<dbReference type="InterPro" id="IPR000742">
    <property type="entry name" value="EGF"/>
</dbReference>
<organism evidence="7 8">
    <name type="scientific">Lagenidium giganteum</name>
    <dbReference type="NCBI Taxonomy" id="4803"/>
    <lineage>
        <taxon>Eukaryota</taxon>
        <taxon>Sar</taxon>
        <taxon>Stramenopiles</taxon>
        <taxon>Oomycota</taxon>
        <taxon>Peronosporomycetes</taxon>
        <taxon>Pythiales</taxon>
        <taxon>Pythiaceae</taxon>
    </lineage>
</organism>
<dbReference type="InterPro" id="IPR050969">
    <property type="entry name" value="Dev_Signal_Modulators"/>
</dbReference>
<dbReference type="Pfam" id="PF07974">
    <property type="entry name" value="EGF_2"/>
    <property type="match status" value="1"/>
</dbReference>
<feature type="signal peptide" evidence="5">
    <location>
        <begin position="1"/>
        <end position="20"/>
    </location>
</feature>
<reference evidence="7" key="1">
    <citation type="submission" date="2022-11" db="EMBL/GenBank/DDBJ databases">
        <authorList>
            <person name="Morgan W.R."/>
            <person name="Tartar A."/>
        </authorList>
    </citation>
    <scope>NUCLEOTIDE SEQUENCE</scope>
    <source>
        <strain evidence="7">ARSEF 373</strain>
    </source>
</reference>
<dbReference type="InterPro" id="IPR002049">
    <property type="entry name" value="LE_dom"/>
</dbReference>
<feature type="compositionally biased region" description="Low complexity" evidence="4">
    <location>
        <begin position="169"/>
        <end position="189"/>
    </location>
</feature>
<evidence type="ECO:0000259" key="6">
    <source>
        <dbReference type="PROSITE" id="PS50026"/>
    </source>
</evidence>
<dbReference type="PANTHER" id="PTHR14949:SF56">
    <property type="entry name" value="EGF-LIKE-DOMAIN, MULTIPLE 7"/>
    <property type="match status" value="1"/>
</dbReference>
<dbReference type="PROSITE" id="PS00022">
    <property type="entry name" value="EGF_1"/>
    <property type="match status" value="2"/>
</dbReference>
<evidence type="ECO:0000313" key="7">
    <source>
        <dbReference type="EMBL" id="DBA02364.1"/>
    </source>
</evidence>
<keyword evidence="8" id="KW-1185">Reference proteome</keyword>
<evidence type="ECO:0000256" key="5">
    <source>
        <dbReference type="SAM" id="SignalP"/>
    </source>
</evidence>
<protein>
    <recommendedName>
        <fullName evidence="6">EGF-like domain-containing protein</fullName>
    </recommendedName>
</protein>
<feature type="compositionally biased region" description="Low complexity" evidence="4">
    <location>
        <begin position="117"/>
        <end position="140"/>
    </location>
</feature>
<evidence type="ECO:0000256" key="3">
    <source>
        <dbReference type="PROSITE-ProRule" id="PRU00076"/>
    </source>
</evidence>
<accession>A0AAV2Z8M7</accession>
<proteinExistence type="predicted"/>
<dbReference type="PROSITE" id="PS01186">
    <property type="entry name" value="EGF_2"/>
    <property type="match status" value="2"/>
</dbReference>
<dbReference type="PROSITE" id="PS50026">
    <property type="entry name" value="EGF_3"/>
    <property type="match status" value="2"/>
</dbReference>
<feature type="chain" id="PRO_5043730023" description="EGF-like domain-containing protein" evidence="5">
    <location>
        <begin position="21"/>
        <end position="427"/>
    </location>
</feature>
<feature type="disulfide bond" evidence="3">
    <location>
        <begin position="345"/>
        <end position="354"/>
    </location>
</feature>
<dbReference type="EMBL" id="DAKRPA010000032">
    <property type="protein sequence ID" value="DBA02364.1"/>
    <property type="molecule type" value="Genomic_DNA"/>
</dbReference>
<feature type="disulfide bond" evidence="3">
    <location>
        <begin position="267"/>
        <end position="276"/>
    </location>
</feature>
<reference evidence="7" key="2">
    <citation type="journal article" date="2023" name="Microbiol Resour">
        <title>Decontamination and Annotation of the Draft Genome Sequence of the Oomycete Lagenidium giganteum ARSEF 373.</title>
        <authorList>
            <person name="Morgan W.R."/>
            <person name="Tartar A."/>
        </authorList>
    </citation>
    <scope>NUCLEOTIDE SEQUENCE</scope>
    <source>
        <strain evidence="7">ARSEF 373</strain>
    </source>
</reference>
<evidence type="ECO:0000313" key="8">
    <source>
        <dbReference type="Proteomes" id="UP001146120"/>
    </source>
</evidence>
<dbReference type="CDD" id="cd00055">
    <property type="entry name" value="EGF_Lam"/>
    <property type="match status" value="1"/>
</dbReference>
<comment type="caution">
    <text evidence="3">Lacks conserved residue(s) required for the propagation of feature annotation.</text>
</comment>
<keyword evidence="2 3" id="KW-1015">Disulfide bond</keyword>
<feature type="region of interest" description="Disordered" evidence="4">
    <location>
        <begin position="104"/>
        <end position="189"/>
    </location>
</feature>
<dbReference type="InterPro" id="IPR013111">
    <property type="entry name" value="EGF_extracell"/>
</dbReference>
<evidence type="ECO:0000256" key="4">
    <source>
        <dbReference type="SAM" id="MobiDB-lite"/>
    </source>
</evidence>
<evidence type="ECO:0000256" key="2">
    <source>
        <dbReference type="ARBA" id="ARBA00023157"/>
    </source>
</evidence>
<dbReference type="Gene3D" id="2.10.25.10">
    <property type="entry name" value="Laminin"/>
    <property type="match status" value="1"/>
</dbReference>
<dbReference type="AlphaFoldDB" id="A0AAV2Z8M7"/>
<keyword evidence="1 5" id="KW-0732">Signal</keyword>
<sequence>MRFQVTLIAAAAACVALVSAKNPAYICKTDADCAAYEDTSCIKVEGSFPIYKCTPNSKKRPACHGGQYGLCPSYDVLPDGTVINAQCVFVADENAKASTRVRRALATTPAPSEAADDTPAPKKTTKAPKAASGSGSAAATEKPKKTKAASGTGSAAATDAPKKPKKSTDASSSAAGAAGDDAASDATGDDTAVTAHTGYAEYTIDKSKVVGVFKCVNATECDNYAADSDSCYPKGCGASKGSSKFCNNQGTCSNINLASVKQRGCKCYKGFSGGKCEMTDDTNECDVDCGVGGVCTDGVCVCKPGFDGKGKGKKGTKDARCSKCTSDQACKNGGTCDAESGKCQCKPGFSGAQCQEVEDGCTKLKCGNKGSCKVGDDGKGKCYCQKCSGNTCAACEDKSCEECPASAATTVTVSMAAVVISALLMFQ</sequence>
<feature type="compositionally biased region" description="Low complexity" evidence="4">
    <location>
        <begin position="148"/>
        <end position="159"/>
    </location>
</feature>
<dbReference type="Proteomes" id="UP001146120">
    <property type="component" value="Unassembled WGS sequence"/>
</dbReference>
<keyword evidence="3" id="KW-0245">EGF-like domain</keyword>
<name>A0AAV2Z8M7_9STRA</name>
<comment type="caution">
    <text evidence="7">The sequence shown here is derived from an EMBL/GenBank/DDBJ whole genome shotgun (WGS) entry which is preliminary data.</text>
</comment>
<dbReference type="PANTHER" id="PTHR14949">
    <property type="entry name" value="EGF-LIKE-DOMAIN, MULTIPLE 7, 8"/>
    <property type="match status" value="1"/>
</dbReference>